<dbReference type="Proteomes" id="UP001058271">
    <property type="component" value="Chromosome"/>
</dbReference>
<dbReference type="Gene3D" id="3.40.1190.10">
    <property type="entry name" value="Mur-like, catalytic domain"/>
    <property type="match status" value="1"/>
</dbReference>
<feature type="region of interest" description="Disordered" evidence="1">
    <location>
        <begin position="392"/>
        <end position="426"/>
    </location>
</feature>
<dbReference type="PRINTS" id="PR01758">
    <property type="entry name" value="CAPSULEPROTB"/>
</dbReference>
<sequence>MLYLYTVFSLCCLVLLLAGMIEQRNHERNLRRIPNRVLVNGIRGKSSITRLCAGALRGGGLLVVGKTTGTAARFIFPDASEEPVHRKFGIANVVEQIGIVRRAATYHPDALVIECMAVMPALQEINQTKLIRSTIGVLCNVREDHLAEMGPTLDDVARSLSMSMPAGGVCVTAERDRLAILQQEADKRNCRLVAVDPESVTDEEMAGFGWITFKENVAIAVAVAGLLGVDRRSALAGMWDAPPDPGVLSVVRVTAGDKRIRFANVFAANDPESTLMNIQQLERQHLIARPLTMVINCRPDRVERNGQMGTLCGEVRPDRIVLIGEPTRSARANIPSELQDRVVDLGGKLEPERLLDGVMAATAHDSSIVAVGNIHGQGEVLIHELAALPSWAPDERQRQMPPMPRTPNTGGQRIMTRIPTQRGIHR</sequence>
<proteinExistence type="predicted"/>
<dbReference type="PANTHER" id="PTHR43445:SF1">
    <property type="entry name" value="PGA SYNTHASE CAPB"/>
    <property type="match status" value="1"/>
</dbReference>
<dbReference type="NCBIfam" id="TIGR04012">
    <property type="entry name" value="poly_gGlu_PgsB"/>
    <property type="match status" value="1"/>
</dbReference>
<protein>
    <submittedName>
        <fullName evidence="2">Poly-gamma-glutamate synthase PgsB</fullName>
    </submittedName>
</protein>
<dbReference type="InterPro" id="IPR036565">
    <property type="entry name" value="Mur-like_cat_sf"/>
</dbReference>
<dbReference type="InterPro" id="IPR008337">
    <property type="entry name" value="Capsule_biosynth_CapB"/>
</dbReference>
<gene>
    <name evidence="2" type="primary">pgsB</name>
    <name evidence="2" type="ORF">Drose_14510</name>
</gene>
<dbReference type="PANTHER" id="PTHR43445">
    <property type="entry name" value="UDP-N-ACETYLMURAMATE--L-ALANINE LIGASE-RELATED"/>
    <property type="match status" value="1"/>
</dbReference>
<dbReference type="InterPro" id="IPR050061">
    <property type="entry name" value="MurCDEF_pg_biosynth"/>
</dbReference>
<reference evidence="2" key="1">
    <citation type="submission" date="2021-04" db="EMBL/GenBank/DDBJ databases">
        <title>Biosynthetic gene clusters of Dactylosporangioum roseum.</title>
        <authorList>
            <person name="Hartkoorn R.C."/>
            <person name="Beaudoing E."/>
            <person name="Hot D."/>
            <person name="Moureu S."/>
        </authorList>
    </citation>
    <scope>NUCLEOTIDE SEQUENCE</scope>
    <source>
        <strain evidence="2">NRRL B-16295</strain>
    </source>
</reference>
<evidence type="ECO:0000313" key="2">
    <source>
        <dbReference type="EMBL" id="UWZ39338.1"/>
    </source>
</evidence>
<keyword evidence="3" id="KW-1185">Reference proteome</keyword>
<dbReference type="EMBL" id="CP073721">
    <property type="protein sequence ID" value="UWZ39338.1"/>
    <property type="molecule type" value="Genomic_DNA"/>
</dbReference>
<evidence type="ECO:0000313" key="3">
    <source>
        <dbReference type="Proteomes" id="UP001058271"/>
    </source>
</evidence>
<organism evidence="2 3">
    <name type="scientific">Dactylosporangium roseum</name>
    <dbReference type="NCBI Taxonomy" id="47989"/>
    <lineage>
        <taxon>Bacteria</taxon>
        <taxon>Bacillati</taxon>
        <taxon>Actinomycetota</taxon>
        <taxon>Actinomycetes</taxon>
        <taxon>Micromonosporales</taxon>
        <taxon>Micromonosporaceae</taxon>
        <taxon>Dactylosporangium</taxon>
    </lineage>
</organism>
<name>A0ABY5ZB57_9ACTN</name>
<dbReference type="RefSeq" id="WP_260728738.1">
    <property type="nucleotide sequence ID" value="NZ_BAAABS010000004.1"/>
</dbReference>
<dbReference type="SUPFAM" id="SSF53623">
    <property type="entry name" value="MurD-like peptide ligases, catalytic domain"/>
    <property type="match status" value="1"/>
</dbReference>
<evidence type="ECO:0000256" key="1">
    <source>
        <dbReference type="SAM" id="MobiDB-lite"/>
    </source>
</evidence>
<accession>A0ABY5ZB57</accession>